<proteinExistence type="predicted"/>
<dbReference type="PANTHER" id="PTHR10492">
    <property type="match status" value="1"/>
</dbReference>
<dbReference type="AlphaFoldDB" id="A0AAV2FBB4"/>
<evidence type="ECO:0000313" key="1">
    <source>
        <dbReference type="EMBL" id="CAL1395566.1"/>
    </source>
</evidence>
<keyword evidence="2" id="KW-1185">Reference proteome</keyword>
<gene>
    <name evidence="1" type="ORF">LTRI10_LOCUS35991</name>
</gene>
<accession>A0AAV2FBB4</accession>
<sequence length="227" mass="26033">MVPYRKRQRVDNILARTTVESITLTQWFKLNRRDPCAHSLLYVEIPTKYTLIAKEVDWSPRKQGFSLGRMAYIHPGSGDTFYLRHLLTKVRGAQSFKDLRTANGIVCRNFQAACKKMGLLADDDEWLLVMGEVGQWGMAKLVRYLFVSMLLFCELANPKKLFDQTWELLSEDIAYKCQKEARLNGVSISPDLFKRITVARAAATTTELFIFPLPLQPSRSNIRVSPL</sequence>
<reference evidence="1 2" key="1">
    <citation type="submission" date="2024-04" db="EMBL/GenBank/DDBJ databases">
        <authorList>
            <person name="Fracassetti M."/>
        </authorList>
    </citation>
    <scope>NUCLEOTIDE SEQUENCE [LARGE SCALE GENOMIC DNA]</scope>
</reference>
<dbReference type="PANTHER" id="PTHR10492:SF57">
    <property type="entry name" value="ATP-DEPENDENT DNA HELICASE"/>
    <property type="match status" value="1"/>
</dbReference>
<organism evidence="1 2">
    <name type="scientific">Linum trigynum</name>
    <dbReference type="NCBI Taxonomy" id="586398"/>
    <lineage>
        <taxon>Eukaryota</taxon>
        <taxon>Viridiplantae</taxon>
        <taxon>Streptophyta</taxon>
        <taxon>Embryophyta</taxon>
        <taxon>Tracheophyta</taxon>
        <taxon>Spermatophyta</taxon>
        <taxon>Magnoliopsida</taxon>
        <taxon>eudicotyledons</taxon>
        <taxon>Gunneridae</taxon>
        <taxon>Pentapetalae</taxon>
        <taxon>rosids</taxon>
        <taxon>fabids</taxon>
        <taxon>Malpighiales</taxon>
        <taxon>Linaceae</taxon>
        <taxon>Linum</taxon>
    </lineage>
</organism>
<dbReference type="Proteomes" id="UP001497516">
    <property type="component" value="Chromosome 6"/>
</dbReference>
<name>A0AAV2FBB4_9ROSI</name>
<evidence type="ECO:0000313" key="2">
    <source>
        <dbReference type="Proteomes" id="UP001497516"/>
    </source>
</evidence>
<dbReference type="EMBL" id="OZ034819">
    <property type="protein sequence ID" value="CAL1395566.1"/>
    <property type="molecule type" value="Genomic_DNA"/>
</dbReference>
<protein>
    <submittedName>
        <fullName evidence="1">Uncharacterized protein</fullName>
    </submittedName>
</protein>